<organism evidence="1 2">
    <name type="scientific">Catharanthus roseus</name>
    <name type="common">Madagascar periwinkle</name>
    <name type="synonym">Vinca rosea</name>
    <dbReference type="NCBI Taxonomy" id="4058"/>
    <lineage>
        <taxon>Eukaryota</taxon>
        <taxon>Viridiplantae</taxon>
        <taxon>Streptophyta</taxon>
        <taxon>Embryophyta</taxon>
        <taxon>Tracheophyta</taxon>
        <taxon>Spermatophyta</taxon>
        <taxon>Magnoliopsida</taxon>
        <taxon>eudicotyledons</taxon>
        <taxon>Gunneridae</taxon>
        <taxon>Pentapetalae</taxon>
        <taxon>asterids</taxon>
        <taxon>lamiids</taxon>
        <taxon>Gentianales</taxon>
        <taxon>Apocynaceae</taxon>
        <taxon>Rauvolfioideae</taxon>
        <taxon>Vinceae</taxon>
        <taxon>Catharanthinae</taxon>
        <taxon>Catharanthus</taxon>
    </lineage>
</organism>
<sequence length="1092" mass="122692">MPMDFEEETPRNPAPVEPPKIKRLEESVVNRIAAGEVIQRPVSCVKELVENSIDAHSTSILVVVKDGGLKLIQVSDDGHGIRHEDLAILCERHTTSKLSNFEDLQSIKSMGFRGEALASMTYVGHVTVTTITKGQLHGYRATYKDGMMEHEPKACAAVKGTQIMVENLFYNMIARRKTLQNAADDYPKIVDLLSRFAIHHINVSFSCRKHGAPRADVHSVATSSRLEAIRSVYGASVARNLMKIEASDNDPSSSIFKMDGFISNSNYVAKKITMVLFINDRLVDCGALKRAIEIVYAATLPKASKPFIYMSITLPPEDVDVNVHPTKREVSLLNQEVIIEKIQSVIELRLRNSNESKTFQEQLLDPSPSRPLVMQKDSPSNPTPSNSQMQKSQKVPVHKMVRTDSSDPAGRLHSYLQVQPSNHLEKGCLASVRSSIRQRRNPKETADLTSIQTLVNDIDSSCHSGLLDIVRNCTYVGMADDVFALLQHNTHLYLANVVNLSKELMYQQVLRRFAHFNAIQLSDPAQLSDLIMLALKEEDSNPEEDENEDLKGKIAEMNTDLLKQKSEMLEEYFGIRIDSNGNLSRLPVILDQYTPDMDRVPEFLLCLGNDVNWDDEKICFQTIAAALGNFYAMHPPLLPNPLGEGLQFYKKRTPSNTREEGGNSSEVTADESLDDGIDQELLAEAENCWAQREWSHILFLVLSALAFCFPAFYLPMCSEMVYMLSIIFSCCFNSKQLQHHYTSPDIFLAKQNSGFFLELNFKKWRTGERSSKRRTLVEEELLHRQALSMAIQQHQLSQRFEGSMSRRIGSTSSRRRNNCSDSFSNSTKQLPEFLENIKTKKIVLVHGEGFGAWCWYKTIALLEETGLLPIALDLSGSGINLTDTSNVTTLVDYSKPLIDYLQNLSEDEKVILVGHSGGGACVSYALEHFPEKISKAVFLCATMVSDGQKPFDAFAEQLGSAELFLQESKFLIYGNGNDKPATGFMFEKQQMHGLYFNQSQTKDIALAMVSMRPIPLGPMMEKLTLTREKYGTSRRFYIQTLDDNALLPDVQEKLVRENPPEGVFKIKGSDHCPFFSKPQSLHKILVEIAQIP</sequence>
<comment type="caution">
    <text evidence="1">The sequence shown here is derived from an EMBL/GenBank/DDBJ whole genome shotgun (WGS) entry which is preliminary data.</text>
</comment>
<proteinExistence type="predicted"/>
<evidence type="ECO:0000313" key="2">
    <source>
        <dbReference type="Proteomes" id="UP001060085"/>
    </source>
</evidence>
<accession>A0ACC0A6S9</accession>
<name>A0ACC0A6S9_CATRO</name>
<reference evidence="2" key="1">
    <citation type="journal article" date="2023" name="Nat. Plants">
        <title>Single-cell RNA sequencing provides a high-resolution roadmap for understanding the multicellular compartmentation of specialized metabolism.</title>
        <authorList>
            <person name="Sun S."/>
            <person name="Shen X."/>
            <person name="Li Y."/>
            <person name="Li Y."/>
            <person name="Wang S."/>
            <person name="Li R."/>
            <person name="Zhang H."/>
            <person name="Shen G."/>
            <person name="Guo B."/>
            <person name="Wei J."/>
            <person name="Xu J."/>
            <person name="St-Pierre B."/>
            <person name="Chen S."/>
            <person name="Sun C."/>
        </authorList>
    </citation>
    <scope>NUCLEOTIDE SEQUENCE [LARGE SCALE GENOMIC DNA]</scope>
</reference>
<keyword evidence="2" id="KW-1185">Reference proteome</keyword>
<gene>
    <name evidence="1" type="ORF">M9H77_24697</name>
</gene>
<protein>
    <submittedName>
        <fullName evidence="1">Uncharacterized protein</fullName>
    </submittedName>
</protein>
<dbReference type="Proteomes" id="UP001060085">
    <property type="component" value="Linkage Group LG06"/>
</dbReference>
<evidence type="ECO:0000313" key="1">
    <source>
        <dbReference type="EMBL" id="KAI5655904.1"/>
    </source>
</evidence>
<dbReference type="EMBL" id="CM044706">
    <property type="protein sequence ID" value="KAI5655904.1"/>
    <property type="molecule type" value="Genomic_DNA"/>
</dbReference>